<keyword evidence="2" id="KW-1185">Reference proteome</keyword>
<sequence>EWCKITIPILWQNPFKHCKYKNDDDDYNIKNNSLKKTIYYFLKSPEKRIFNYDYESDIPPMFKYLEYVKHVHATHIYNILKGKDKTITTINLLLRSSVIIKNITLQDGENFNSLKKYMINHKVNLALINPTILLSEKFKFKDVDNLNELSLIRIIILDSDFFFSNLSNLKTLRLFDMKDISFHDIILLKNLKFLVLVNTIHDADHIITIIENLNNLSYLDLVSQYININDIYLKIYISFYDRI</sequence>
<name>A0ACA9QI16_9GLOM</name>
<dbReference type="EMBL" id="CAJVPW010043494">
    <property type="protein sequence ID" value="CAG8752239.1"/>
    <property type="molecule type" value="Genomic_DNA"/>
</dbReference>
<protein>
    <submittedName>
        <fullName evidence="1">7825_t:CDS:1</fullName>
    </submittedName>
</protein>
<evidence type="ECO:0000313" key="1">
    <source>
        <dbReference type="EMBL" id="CAG8752239.1"/>
    </source>
</evidence>
<reference evidence="1" key="1">
    <citation type="submission" date="2021-06" db="EMBL/GenBank/DDBJ databases">
        <authorList>
            <person name="Kallberg Y."/>
            <person name="Tangrot J."/>
            <person name="Rosling A."/>
        </authorList>
    </citation>
    <scope>NUCLEOTIDE SEQUENCE</scope>
    <source>
        <strain evidence="1">28 12/20/2015</strain>
    </source>
</reference>
<dbReference type="Proteomes" id="UP000789366">
    <property type="component" value="Unassembled WGS sequence"/>
</dbReference>
<proteinExistence type="predicted"/>
<feature type="non-terminal residue" evidence="1">
    <location>
        <position position="243"/>
    </location>
</feature>
<feature type="non-terminal residue" evidence="1">
    <location>
        <position position="1"/>
    </location>
</feature>
<gene>
    <name evidence="1" type="ORF">SPELUC_LOCUS14561</name>
</gene>
<comment type="caution">
    <text evidence="1">The sequence shown here is derived from an EMBL/GenBank/DDBJ whole genome shotgun (WGS) entry which is preliminary data.</text>
</comment>
<evidence type="ECO:0000313" key="2">
    <source>
        <dbReference type="Proteomes" id="UP000789366"/>
    </source>
</evidence>
<organism evidence="1 2">
    <name type="scientific">Cetraspora pellucida</name>
    <dbReference type="NCBI Taxonomy" id="1433469"/>
    <lineage>
        <taxon>Eukaryota</taxon>
        <taxon>Fungi</taxon>
        <taxon>Fungi incertae sedis</taxon>
        <taxon>Mucoromycota</taxon>
        <taxon>Glomeromycotina</taxon>
        <taxon>Glomeromycetes</taxon>
        <taxon>Diversisporales</taxon>
        <taxon>Gigasporaceae</taxon>
        <taxon>Cetraspora</taxon>
    </lineage>
</organism>
<accession>A0ACA9QI16</accession>